<evidence type="ECO:0000313" key="1">
    <source>
        <dbReference type="EMBL" id="TLX64125.1"/>
    </source>
</evidence>
<sequence length="201" mass="22778">MQAAPWQDLLDWWFGQGTTSIEIAAEKQGLWFGYKAIQDDDARQRFGLQVEQALAGELDGWASTPQGWLALILLLDQLPRMIHRGTPRAFAGDERAQHLVHDGMAQGGDVLLSPIQRVFIYLVCEHAENLAVQDIAVTQFTLLRDIAAPEERPLFDDFLIFAVRHRDVIARFGRFPHRNEVLGRVSSEAEAQFLREPGSRF</sequence>
<proteinExistence type="predicted"/>
<comment type="caution">
    <text evidence="1">The sequence shown here is derived from an EMBL/GenBank/DDBJ whole genome shotgun (WGS) entry which is preliminary data.</text>
</comment>
<keyword evidence="2" id="KW-1185">Reference proteome</keyword>
<organism evidence="1 2">
    <name type="scientific">Stutzerimonas nosocomialis</name>
    <dbReference type="NCBI Taxonomy" id="1056496"/>
    <lineage>
        <taxon>Bacteria</taxon>
        <taxon>Pseudomonadati</taxon>
        <taxon>Pseudomonadota</taxon>
        <taxon>Gammaproteobacteria</taxon>
        <taxon>Pseudomonadales</taxon>
        <taxon>Pseudomonadaceae</taxon>
        <taxon>Stutzerimonas</taxon>
    </lineage>
</organism>
<dbReference type="SUPFAM" id="SSF48452">
    <property type="entry name" value="TPR-like"/>
    <property type="match status" value="1"/>
</dbReference>
<reference evidence="1 2" key="1">
    <citation type="journal article" date="2017" name="Eur. J. Clin. Microbiol. Infect. Dis.">
        <title>Uncommonly isolated clinical Pseudomonas: identification and phylogenetic assignation.</title>
        <authorList>
            <person name="Mulet M."/>
            <person name="Gomila M."/>
            <person name="Ramirez A."/>
            <person name="Cardew S."/>
            <person name="Moore E.R."/>
            <person name="Lalucat J."/>
            <person name="Garcia-Valdes E."/>
        </authorList>
    </citation>
    <scope>NUCLEOTIDE SEQUENCE [LARGE SCALE GENOMIC DNA]</scope>
    <source>
        <strain evidence="1 2">SD129</strain>
    </source>
</reference>
<dbReference type="AlphaFoldDB" id="A0A5R9QZM0"/>
<dbReference type="Gene3D" id="1.20.58.320">
    <property type="entry name" value="TPR-like"/>
    <property type="match status" value="1"/>
</dbReference>
<dbReference type="Gene3D" id="1.25.40.10">
    <property type="entry name" value="Tetratricopeptide repeat domain"/>
    <property type="match status" value="1"/>
</dbReference>
<name>A0A5R9QZM0_9GAMM</name>
<dbReference type="Proteomes" id="UP000306753">
    <property type="component" value="Unassembled WGS sequence"/>
</dbReference>
<dbReference type="EMBL" id="QLAG01000007">
    <property type="protein sequence ID" value="TLX64125.1"/>
    <property type="molecule type" value="Genomic_DNA"/>
</dbReference>
<accession>A0A5R9QZM0</accession>
<dbReference type="InterPro" id="IPR010323">
    <property type="entry name" value="DUF924"/>
</dbReference>
<protein>
    <submittedName>
        <fullName evidence="1">DUF924 domain-containing protein</fullName>
    </submittedName>
</protein>
<dbReference type="RefSeq" id="WP_138406513.1">
    <property type="nucleotide sequence ID" value="NZ_QLAE01000001.1"/>
</dbReference>
<gene>
    <name evidence="1" type="ORF">DN820_07350</name>
</gene>
<dbReference type="OrthoDB" id="7593450at2"/>
<dbReference type="Pfam" id="PF06041">
    <property type="entry name" value="DUF924"/>
    <property type="match status" value="1"/>
</dbReference>
<dbReference type="InterPro" id="IPR011990">
    <property type="entry name" value="TPR-like_helical_dom_sf"/>
</dbReference>
<evidence type="ECO:0000313" key="2">
    <source>
        <dbReference type="Proteomes" id="UP000306753"/>
    </source>
</evidence>